<evidence type="ECO:0000313" key="2">
    <source>
        <dbReference type="EMBL" id="HIT38901.1"/>
    </source>
</evidence>
<gene>
    <name evidence="2" type="ORF">IAD06_02510</name>
</gene>
<protein>
    <recommendedName>
        <fullName evidence="4">MG2 domain protein</fullName>
    </recommendedName>
</protein>
<name>A0A9D1GDL2_9BACT</name>
<reference evidence="2" key="2">
    <citation type="journal article" date="2021" name="PeerJ">
        <title>Extensive microbial diversity within the chicken gut microbiome revealed by metagenomics and culture.</title>
        <authorList>
            <person name="Gilroy R."/>
            <person name="Ravi A."/>
            <person name="Getino M."/>
            <person name="Pursley I."/>
            <person name="Horton D.L."/>
            <person name="Alikhan N.F."/>
            <person name="Baker D."/>
            <person name="Gharbi K."/>
            <person name="Hall N."/>
            <person name="Watson M."/>
            <person name="Adriaenssens E.M."/>
            <person name="Foster-Nyarko E."/>
            <person name="Jarju S."/>
            <person name="Secka A."/>
            <person name="Antonio M."/>
            <person name="Oren A."/>
            <person name="Chaudhuri R.R."/>
            <person name="La Ragione R."/>
            <person name="Hildebrand F."/>
            <person name="Pallen M.J."/>
        </authorList>
    </citation>
    <scope>NUCLEOTIDE SEQUENCE</scope>
    <source>
        <strain evidence="2">21143</strain>
    </source>
</reference>
<dbReference type="AlphaFoldDB" id="A0A9D1GDL2"/>
<accession>A0A9D1GDL2</accession>
<feature type="signal peptide" evidence="1">
    <location>
        <begin position="1"/>
        <end position="21"/>
    </location>
</feature>
<evidence type="ECO:0008006" key="4">
    <source>
        <dbReference type="Google" id="ProtNLM"/>
    </source>
</evidence>
<feature type="chain" id="PRO_5039679704" description="MG2 domain protein" evidence="1">
    <location>
        <begin position="22"/>
        <end position="866"/>
    </location>
</feature>
<comment type="caution">
    <text evidence="2">The sequence shown here is derived from an EMBL/GenBank/DDBJ whole genome shotgun (WGS) entry which is preliminary data.</text>
</comment>
<sequence>MKLRILSISLFLIFVINPLRSQTAAVDSSILQMAEWVKALNTFGRFNPQEKVYLHFDNTGYYLGETIWFKAYVVSAPQLRPTEMSKVLYVELLTPEGRVVETKKLKIVDGQCHGEFLLTDGTLVGGFYEVRAYTRVMLNWGDDVVFSRVFPVFDTPKREGEYEMEMTERARSKALPEYREKSPKTNVLDLAFFPEGGEMVAGLPSVVAFKATGKDGQGCDVKGVVRDKAGNLITEFVSEHRGMGKFLLIPDAATDYEALVVYGGKEYKYFLPKARKQGYAMTVSNLRKDKLQVQLQRTADVPGEIVGVTVMCRGIAYAFDVADMRSKTSARLQFAKSEIPSGVMQVTLFNARGEVLSERLAFHYSGRHVGITVDSVKPLYKPFEEINLGFKVRDGWDVPCPRSFSLSVRDYDSEVPSFYQSNILTNLLLESDLRGYIEDVPYYFETDDAVHRNALDLLMLVQGWRRYEWRQMAGVEPFSPLHHVEEGILVKGQVLRYRLSGSRPEPGVDVSVWLYSPEFNSSGSVKTDDDGRFVFLSDSDVWGRCDMILRTQSPDKNGKMKDRDLLIELDRVFSPKAAAYFSEETSLPDSNFNRITYVSETFDEAVKEEKRLSMSEKVHDLDEVSVTAQQRGLTDRPTITYNVSDEEDKLIDTHDTDYADGIPALLERINPYFAIKSDDGEDIVCTYKNRPVKFVFYDASQYMGDWADAAMLAGLDMPVEGRLMQQSVGDEEEGISMSGDSAKNEPSIRDISNHEVKKIEIVEMMNAVLIKLYGYPYAEQRKERKGMRMTTLQGYSVPQEFYHIDYGRGALPDRRDFRRTLYWNPSVPVGTDGRAFVSFYNSNSPHRLSISAETLSSDGVPGMLVP</sequence>
<keyword evidence="1" id="KW-0732">Signal</keyword>
<reference evidence="2" key="1">
    <citation type="submission" date="2020-10" db="EMBL/GenBank/DDBJ databases">
        <authorList>
            <person name="Gilroy R."/>
        </authorList>
    </citation>
    <scope>NUCLEOTIDE SEQUENCE</scope>
    <source>
        <strain evidence="2">21143</strain>
    </source>
</reference>
<dbReference type="Gene3D" id="2.60.40.1930">
    <property type="match status" value="1"/>
</dbReference>
<dbReference type="EMBL" id="DVKT01000018">
    <property type="protein sequence ID" value="HIT38901.1"/>
    <property type="molecule type" value="Genomic_DNA"/>
</dbReference>
<evidence type="ECO:0000313" key="3">
    <source>
        <dbReference type="Proteomes" id="UP000886722"/>
    </source>
</evidence>
<organism evidence="2 3">
    <name type="scientific">Candidatus Caccoplasma intestinavium</name>
    <dbReference type="NCBI Taxonomy" id="2840716"/>
    <lineage>
        <taxon>Bacteria</taxon>
        <taxon>Pseudomonadati</taxon>
        <taxon>Bacteroidota</taxon>
        <taxon>Bacteroidia</taxon>
        <taxon>Bacteroidales</taxon>
        <taxon>Bacteroidaceae</taxon>
        <taxon>Bacteroidaceae incertae sedis</taxon>
        <taxon>Candidatus Caccoplasma</taxon>
    </lineage>
</organism>
<dbReference type="Proteomes" id="UP000886722">
    <property type="component" value="Unassembled WGS sequence"/>
</dbReference>
<evidence type="ECO:0000256" key="1">
    <source>
        <dbReference type="SAM" id="SignalP"/>
    </source>
</evidence>
<proteinExistence type="predicted"/>